<accession>A0AA87Y2B0</accession>
<reference evidence="1" key="1">
    <citation type="journal article" date="2014" name="Int. J. Syst. Evol. Microbiol.">
        <title>Complete genome sequence of Corynebacterium casei LMG S-19264T (=DSM 44701T), isolated from a smear-ripened cheese.</title>
        <authorList>
            <consortium name="US DOE Joint Genome Institute (JGI-PGF)"/>
            <person name="Walter F."/>
            <person name="Albersmeier A."/>
            <person name="Kalinowski J."/>
            <person name="Ruckert C."/>
        </authorList>
    </citation>
    <scope>NUCLEOTIDE SEQUENCE</scope>
    <source>
        <strain evidence="1">KCTC 12343</strain>
    </source>
</reference>
<dbReference type="EMBL" id="BMWV01000023">
    <property type="protein sequence ID" value="GGY67797.1"/>
    <property type="molecule type" value="Genomic_DNA"/>
</dbReference>
<evidence type="ECO:0000313" key="1">
    <source>
        <dbReference type="EMBL" id="GGY67797.1"/>
    </source>
</evidence>
<dbReference type="InterPro" id="IPR016181">
    <property type="entry name" value="Acyl_CoA_acyltransferase"/>
</dbReference>
<name>A0AA87Y2B0_9BURK</name>
<dbReference type="CDD" id="cd04301">
    <property type="entry name" value="NAT_SF"/>
    <property type="match status" value="1"/>
</dbReference>
<sequence length="247" mass="28353">MSPSSVQEALSFHMSLLDWYHAHMSDRDEIFRQYFNQVDMTLELDESVDDDEFDVFNSVEMLVKLTGAPDGSYLKVSRGTDEAELFHIVVRNRIFKYPSEYALANRSDGFGLELYVDSITLRDEYQNKGIGPRSMLLSLLEAKAQGFRYVSLTAAGSSNNRGTFWGYYVWASMGFDAVLPSEILCSLPERLSHVRRLAELMLDDEGRQWWYHPGGRAIDVEFDLSPDSLSWTVLRNYVEAKGISYEY</sequence>
<evidence type="ECO:0000313" key="2">
    <source>
        <dbReference type="Proteomes" id="UP000628442"/>
    </source>
</evidence>
<reference evidence="1" key="2">
    <citation type="submission" date="2022-12" db="EMBL/GenBank/DDBJ databases">
        <authorList>
            <person name="Sun Q."/>
            <person name="Kim S."/>
        </authorList>
    </citation>
    <scope>NUCLEOTIDE SEQUENCE</scope>
    <source>
        <strain evidence="1">KCTC 12343</strain>
    </source>
</reference>
<dbReference type="AlphaFoldDB" id="A0AA87Y2B0"/>
<dbReference type="SUPFAM" id="SSF55729">
    <property type="entry name" value="Acyl-CoA N-acyltransferases (Nat)"/>
    <property type="match status" value="1"/>
</dbReference>
<comment type="caution">
    <text evidence="1">The sequence shown here is derived from an EMBL/GenBank/DDBJ whole genome shotgun (WGS) entry which is preliminary data.</text>
</comment>
<protein>
    <submittedName>
        <fullName evidence="1">Uncharacterized protein</fullName>
    </submittedName>
</protein>
<gene>
    <name evidence="1" type="ORF">GCM10007387_57470</name>
</gene>
<organism evidence="1 2">
    <name type="scientific">Pseudoduganella albidiflava</name>
    <dbReference type="NCBI Taxonomy" id="321983"/>
    <lineage>
        <taxon>Bacteria</taxon>
        <taxon>Pseudomonadati</taxon>
        <taxon>Pseudomonadota</taxon>
        <taxon>Betaproteobacteria</taxon>
        <taxon>Burkholderiales</taxon>
        <taxon>Oxalobacteraceae</taxon>
        <taxon>Telluria group</taxon>
        <taxon>Pseudoduganella</taxon>
    </lineage>
</organism>
<proteinExistence type="predicted"/>
<dbReference type="Proteomes" id="UP000628442">
    <property type="component" value="Unassembled WGS sequence"/>
</dbReference>